<organism evidence="1 2">
    <name type="scientific">Monoraphidium neglectum</name>
    <dbReference type="NCBI Taxonomy" id="145388"/>
    <lineage>
        <taxon>Eukaryota</taxon>
        <taxon>Viridiplantae</taxon>
        <taxon>Chlorophyta</taxon>
        <taxon>core chlorophytes</taxon>
        <taxon>Chlorophyceae</taxon>
        <taxon>CS clade</taxon>
        <taxon>Sphaeropleales</taxon>
        <taxon>Selenastraceae</taxon>
        <taxon>Monoraphidium</taxon>
    </lineage>
</organism>
<dbReference type="Proteomes" id="UP000054498">
    <property type="component" value="Unassembled WGS sequence"/>
</dbReference>
<proteinExistence type="predicted"/>
<keyword evidence="2" id="KW-1185">Reference proteome</keyword>
<name>A0A0D2L1P4_9CHLO</name>
<dbReference type="RefSeq" id="XP_013900263.1">
    <property type="nucleotide sequence ID" value="XM_014044809.1"/>
</dbReference>
<evidence type="ECO:0000313" key="1">
    <source>
        <dbReference type="EMBL" id="KIZ01244.1"/>
    </source>
</evidence>
<dbReference type="GeneID" id="25739591"/>
<evidence type="ECO:0000313" key="2">
    <source>
        <dbReference type="Proteomes" id="UP000054498"/>
    </source>
</evidence>
<feature type="non-terminal residue" evidence="1">
    <location>
        <position position="54"/>
    </location>
</feature>
<dbReference type="KEGG" id="mng:MNEG_6715"/>
<sequence length="54" mass="5293">MQRGGSLLWPLGGEAAAAAVEGDPVLEAVTRPPPPAWGAAAALPLADCSAADLL</sequence>
<gene>
    <name evidence="1" type="ORF">MNEG_6715</name>
</gene>
<dbReference type="AlphaFoldDB" id="A0A0D2L1P4"/>
<protein>
    <submittedName>
        <fullName evidence="1">Uncharacterized protein</fullName>
    </submittedName>
</protein>
<reference evidence="1 2" key="1">
    <citation type="journal article" date="2013" name="BMC Genomics">
        <title>Reconstruction of the lipid metabolism for the microalga Monoraphidium neglectum from its genome sequence reveals characteristics suitable for biofuel production.</title>
        <authorList>
            <person name="Bogen C."/>
            <person name="Al-Dilaimi A."/>
            <person name="Albersmeier A."/>
            <person name="Wichmann J."/>
            <person name="Grundmann M."/>
            <person name="Rupp O."/>
            <person name="Lauersen K.J."/>
            <person name="Blifernez-Klassen O."/>
            <person name="Kalinowski J."/>
            <person name="Goesmann A."/>
            <person name="Mussgnug J.H."/>
            <person name="Kruse O."/>
        </authorList>
    </citation>
    <scope>NUCLEOTIDE SEQUENCE [LARGE SCALE GENOMIC DNA]</scope>
    <source>
        <strain evidence="1 2">SAG 48.87</strain>
    </source>
</reference>
<dbReference type="EMBL" id="KK101339">
    <property type="protein sequence ID" value="KIZ01244.1"/>
    <property type="molecule type" value="Genomic_DNA"/>
</dbReference>
<accession>A0A0D2L1P4</accession>